<proteinExistence type="predicted"/>
<name>A0A183V5A9_TOXCA</name>
<protein>
    <submittedName>
        <fullName evidence="3">F-box domain-containing protein</fullName>
    </submittedName>
</protein>
<dbReference type="EMBL" id="UYWY01023201">
    <property type="protein sequence ID" value="VDM47250.1"/>
    <property type="molecule type" value="Genomic_DNA"/>
</dbReference>
<reference evidence="1 2" key="2">
    <citation type="submission" date="2018-11" db="EMBL/GenBank/DDBJ databases">
        <authorList>
            <consortium name="Pathogen Informatics"/>
        </authorList>
    </citation>
    <scope>NUCLEOTIDE SEQUENCE [LARGE SCALE GENOMIC DNA]</scope>
</reference>
<organism evidence="2 3">
    <name type="scientific">Toxocara canis</name>
    <name type="common">Canine roundworm</name>
    <dbReference type="NCBI Taxonomy" id="6265"/>
    <lineage>
        <taxon>Eukaryota</taxon>
        <taxon>Metazoa</taxon>
        <taxon>Ecdysozoa</taxon>
        <taxon>Nematoda</taxon>
        <taxon>Chromadorea</taxon>
        <taxon>Rhabditida</taxon>
        <taxon>Spirurina</taxon>
        <taxon>Ascaridomorpha</taxon>
        <taxon>Ascaridoidea</taxon>
        <taxon>Toxocaridae</taxon>
        <taxon>Toxocara</taxon>
    </lineage>
</organism>
<evidence type="ECO:0000313" key="1">
    <source>
        <dbReference type="EMBL" id="VDM47250.1"/>
    </source>
</evidence>
<dbReference type="WBParaSite" id="TCNE_0001593001-mRNA-1">
    <property type="protein sequence ID" value="TCNE_0001593001-mRNA-1"/>
    <property type="gene ID" value="TCNE_0001593001"/>
</dbReference>
<evidence type="ECO:0000313" key="3">
    <source>
        <dbReference type="WBParaSite" id="TCNE_0001593001-mRNA-1"/>
    </source>
</evidence>
<gene>
    <name evidence="1" type="ORF">TCNE_LOCUS15929</name>
</gene>
<dbReference type="Proteomes" id="UP000050794">
    <property type="component" value="Unassembled WGS sequence"/>
</dbReference>
<keyword evidence="2" id="KW-1185">Reference proteome</keyword>
<dbReference type="AlphaFoldDB" id="A0A183V5A9"/>
<evidence type="ECO:0000313" key="2">
    <source>
        <dbReference type="Proteomes" id="UP000050794"/>
    </source>
</evidence>
<sequence>MSVNDSMECSSASHSRWETNNGPQNDVLLDSTLLADVVRMTTAISPIVKVAELNGICSDWHYWCLRAFRYCNDLRLEVPCGNAAALRVQGSLMLSSDQAVQCVEYLLSRIECLKQLYICLRGPSVDILNDVLDALIDSDKVQLESISVSGRRGGLRVERLSKLITKCASTLRVAGKVGILEFEEALRRDAKLDLERLSLNNYDLFDESSGMNRMGAEMAAAFSRITSAPTALRVRHLSLSAVGGFNAAIQPYNDFIKRAKVQSLRVTQQTGGLFDGSGLLPSSPLYDVTSFEVDQFPNRCHVPSEIRVVFPSLKRLLINSSLIPLRDLEHAFAYAAEWLATFAAIELVGVLTAEVKHDYGDAQKADKIRCHIEDLERCGARIRIQSSENFSYPTHFIISNGAGTFRFMICCLCDIWLLADIIDIV</sequence>
<accession>A0A183V5A9</accession>
<reference evidence="3" key="1">
    <citation type="submission" date="2016-06" db="UniProtKB">
        <authorList>
            <consortium name="WormBaseParasite"/>
        </authorList>
    </citation>
    <scope>IDENTIFICATION</scope>
</reference>